<feature type="transmembrane region" description="Helical" evidence="1">
    <location>
        <begin position="178"/>
        <end position="200"/>
    </location>
</feature>
<accession>V6LTQ2</accession>
<organism evidence="2">
    <name type="scientific">Spironucleus salmonicida</name>
    <dbReference type="NCBI Taxonomy" id="348837"/>
    <lineage>
        <taxon>Eukaryota</taxon>
        <taxon>Metamonada</taxon>
        <taxon>Diplomonadida</taxon>
        <taxon>Hexamitidae</taxon>
        <taxon>Hexamitinae</taxon>
        <taxon>Spironucleus</taxon>
    </lineage>
</organism>
<keyword evidence="1" id="KW-1133">Transmembrane helix</keyword>
<gene>
    <name evidence="2" type="ORF">SS50377_12854</name>
    <name evidence="3" type="ORF">SS50377_25936</name>
</gene>
<keyword evidence="4" id="KW-1185">Reference proteome</keyword>
<evidence type="ECO:0000256" key="1">
    <source>
        <dbReference type="SAM" id="Phobius"/>
    </source>
</evidence>
<evidence type="ECO:0000313" key="3">
    <source>
        <dbReference type="EMBL" id="KAH0571745.1"/>
    </source>
</evidence>
<dbReference type="EMBL" id="AUWU02000006">
    <property type="protein sequence ID" value="KAH0571745.1"/>
    <property type="molecule type" value="Genomic_DNA"/>
</dbReference>
<dbReference type="VEuPathDB" id="GiardiaDB:SS50377_25936"/>
<dbReference type="Proteomes" id="UP000018208">
    <property type="component" value="Unassembled WGS sequence"/>
</dbReference>
<reference evidence="2 3" key="1">
    <citation type="journal article" date="2014" name="PLoS Genet.">
        <title>The Genome of Spironucleus salmonicida Highlights a Fish Pathogen Adapted to Fluctuating Environments.</title>
        <authorList>
            <person name="Xu F."/>
            <person name="Jerlstrom-Hultqvist J."/>
            <person name="Einarsson E."/>
            <person name="Astvaldsson A."/>
            <person name="Svard S.G."/>
            <person name="Andersson J.O."/>
        </authorList>
    </citation>
    <scope>NUCLEOTIDE SEQUENCE</scope>
    <source>
        <strain evidence="3">ATCC 50377</strain>
    </source>
</reference>
<dbReference type="AlphaFoldDB" id="V6LTQ2"/>
<sequence>MNLDKKVESLEIDVNQILKDDTNVKHFLMKMERAQELQAEIELQIIDNFTEDNQQEKILLKQYQIKMEEIVKSLKTKIKEMQYIQINKNDNLESYRKLQLQLTCTNLIEASNNVDDVLSDLDIITQLNDTIMSTIYLDLKRLDLVSDTATTVQQELRTVKTQLSEVMLKVTKGKQKKIILFIILTILLILSIFDFCFRLMQLRVENSTVI</sequence>
<keyword evidence="1" id="KW-0812">Transmembrane</keyword>
<protein>
    <submittedName>
        <fullName evidence="2">Uncharacterized protein</fullName>
    </submittedName>
</protein>
<proteinExistence type="predicted"/>
<name>V6LTQ2_9EUKA</name>
<evidence type="ECO:0000313" key="2">
    <source>
        <dbReference type="EMBL" id="EST47081.1"/>
    </source>
</evidence>
<reference evidence="3" key="2">
    <citation type="submission" date="2020-12" db="EMBL/GenBank/DDBJ databases">
        <title>New Spironucleus salmonicida genome in near-complete chromosomes.</title>
        <authorList>
            <person name="Xu F."/>
            <person name="Kurt Z."/>
            <person name="Jimenez-Gonzalez A."/>
            <person name="Astvaldsson A."/>
            <person name="Andersson J.O."/>
            <person name="Svard S.G."/>
        </authorList>
    </citation>
    <scope>NUCLEOTIDE SEQUENCE</scope>
    <source>
        <strain evidence="3">ATCC 50377</strain>
    </source>
</reference>
<keyword evidence="1" id="KW-0472">Membrane</keyword>
<dbReference type="EMBL" id="KI546048">
    <property type="protein sequence ID" value="EST47081.1"/>
    <property type="molecule type" value="Genomic_DNA"/>
</dbReference>
<evidence type="ECO:0000313" key="4">
    <source>
        <dbReference type="Proteomes" id="UP000018208"/>
    </source>
</evidence>